<evidence type="ECO:0000313" key="10">
    <source>
        <dbReference type="Proteomes" id="UP001225072"/>
    </source>
</evidence>
<dbReference type="InterPro" id="IPR000415">
    <property type="entry name" value="Nitroreductase-like"/>
</dbReference>
<dbReference type="EMBL" id="JAUTAL010000001">
    <property type="protein sequence ID" value="MDQ1097334.1"/>
    <property type="molecule type" value="Genomic_DNA"/>
</dbReference>
<evidence type="ECO:0000256" key="2">
    <source>
        <dbReference type="ARBA" id="ARBA00007118"/>
    </source>
</evidence>
<evidence type="ECO:0000256" key="6">
    <source>
        <dbReference type="ARBA" id="ARBA00023002"/>
    </source>
</evidence>
<comment type="caution">
    <text evidence="9">The sequence shown here is derived from an EMBL/GenBank/DDBJ whole genome shotgun (WGS) entry which is preliminary data.</text>
</comment>
<dbReference type="CDD" id="cd02135">
    <property type="entry name" value="YdjA-like"/>
    <property type="match status" value="1"/>
</dbReference>
<evidence type="ECO:0000256" key="4">
    <source>
        <dbReference type="ARBA" id="ARBA00022643"/>
    </source>
</evidence>
<keyword evidence="6" id="KW-0560">Oxidoreductase</keyword>
<evidence type="ECO:0000256" key="5">
    <source>
        <dbReference type="ARBA" id="ARBA00022857"/>
    </source>
</evidence>
<keyword evidence="5" id="KW-0521">NADP</keyword>
<dbReference type="InterPro" id="IPR029479">
    <property type="entry name" value="Nitroreductase"/>
</dbReference>
<dbReference type="Proteomes" id="UP001225072">
    <property type="component" value="Unassembled WGS sequence"/>
</dbReference>
<dbReference type="Pfam" id="PF00881">
    <property type="entry name" value="Nitroreductase"/>
    <property type="match status" value="1"/>
</dbReference>
<dbReference type="PANTHER" id="PTHR43821:SF1">
    <property type="entry name" value="NAD(P)H NITROREDUCTASE YDJA-RELATED"/>
    <property type="match status" value="1"/>
</dbReference>
<sequence length="175" mass="20180">MNKAEILKEIIEQRRSIFPKDYTDTEIPKGILDEILNSATLAPNHKRTKPWRFKTFRGEEKAKLASEMQAIYKSSQPEHQFLEKKYNDIGFKINKADVVVSIVVNFSGMVPEWEEIAAVSMAVQNMYLTCTANGIGCYWSSPKIVDHLKESLTIEENQKCLGLFYMGELNHDFWL</sequence>
<dbReference type="InterPro" id="IPR026021">
    <property type="entry name" value="YdjA-like"/>
</dbReference>
<evidence type="ECO:0000256" key="3">
    <source>
        <dbReference type="ARBA" id="ARBA00022630"/>
    </source>
</evidence>
<accession>A0ABU0TJV8</accession>
<reference evidence="9 10" key="1">
    <citation type="submission" date="2023-07" db="EMBL/GenBank/DDBJ databases">
        <title>Functional and genomic diversity of the sorghum phyllosphere microbiome.</title>
        <authorList>
            <person name="Shade A."/>
        </authorList>
    </citation>
    <scope>NUCLEOTIDE SEQUENCE [LARGE SCALE GENOMIC DNA]</scope>
    <source>
        <strain evidence="9 10">SORGH_AS_1064</strain>
    </source>
</reference>
<dbReference type="PANTHER" id="PTHR43821">
    <property type="entry name" value="NAD(P)H NITROREDUCTASE YDJA-RELATED"/>
    <property type="match status" value="1"/>
</dbReference>
<protein>
    <submittedName>
        <fullName evidence="9">Nitroreductase</fullName>
    </submittedName>
</protein>
<organism evidence="9 10">
    <name type="scientific">Chryseobacterium camelliae</name>
    <dbReference type="NCBI Taxonomy" id="1265445"/>
    <lineage>
        <taxon>Bacteria</taxon>
        <taxon>Pseudomonadati</taxon>
        <taxon>Bacteroidota</taxon>
        <taxon>Flavobacteriia</taxon>
        <taxon>Flavobacteriales</taxon>
        <taxon>Weeksellaceae</taxon>
        <taxon>Chryseobacterium group</taxon>
        <taxon>Chryseobacterium</taxon>
    </lineage>
</organism>
<dbReference type="RefSeq" id="WP_307450773.1">
    <property type="nucleotide sequence ID" value="NZ_JAUTAL010000001.1"/>
</dbReference>
<gene>
    <name evidence="9" type="ORF">QE404_002481</name>
</gene>
<keyword evidence="10" id="KW-1185">Reference proteome</keyword>
<feature type="domain" description="Nitroreductase" evidence="8">
    <location>
        <begin position="11"/>
        <end position="167"/>
    </location>
</feature>
<comment type="cofactor">
    <cofactor evidence="1">
        <name>FMN</name>
        <dbReference type="ChEBI" id="CHEBI:58210"/>
    </cofactor>
</comment>
<dbReference type="SUPFAM" id="SSF55469">
    <property type="entry name" value="FMN-dependent nitroreductase-like"/>
    <property type="match status" value="1"/>
</dbReference>
<dbReference type="Gene3D" id="3.40.109.10">
    <property type="entry name" value="NADH Oxidase"/>
    <property type="match status" value="1"/>
</dbReference>
<evidence type="ECO:0000313" key="9">
    <source>
        <dbReference type="EMBL" id="MDQ1097334.1"/>
    </source>
</evidence>
<evidence type="ECO:0000256" key="1">
    <source>
        <dbReference type="ARBA" id="ARBA00001917"/>
    </source>
</evidence>
<keyword evidence="3" id="KW-0285">Flavoprotein</keyword>
<keyword evidence="7" id="KW-0520">NAD</keyword>
<evidence type="ECO:0000259" key="8">
    <source>
        <dbReference type="Pfam" id="PF00881"/>
    </source>
</evidence>
<dbReference type="InterPro" id="IPR052530">
    <property type="entry name" value="NAD(P)H_nitroreductase"/>
</dbReference>
<comment type="similarity">
    <text evidence="2">Belongs to the nitroreductase family.</text>
</comment>
<proteinExistence type="inferred from homology"/>
<keyword evidence="4" id="KW-0288">FMN</keyword>
<evidence type="ECO:0000256" key="7">
    <source>
        <dbReference type="ARBA" id="ARBA00023027"/>
    </source>
</evidence>
<name>A0ABU0TJV8_9FLAO</name>